<proteinExistence type="predicted"/>
<dbReference type="InterPro" id="IPR011047">
    <property type="entry name" value="Quinoprotein_ADH-like_sf"/>
</dbReference>
<dbReference type="EMBL" id="PDCK01000040">
    <property type="protein sequence ID" value="PRQ53659.1"/>
    <property type="molecule type" value="Genomic_DNA"/>
</dbReference>
<comment type="caution">
    <text evidence="1">The sequence shown here is derived from an EMBL/GenBank/DDBJ whole genome shotgun (WGS) entry which is preliminary data.</text>
</comment>
<gene>
    <name evidence="1" type="ORF">RchiOBHm_Chr2g0168961</name>
</gene>
<organism evidence="1 2">
    <name type="scientific">Rosa chinensis</name>
    <name type="common">China rose</name>
    <dbReference type="NCBI Taxonomy" id="74649"/>
    <lineage>
        <taxon>Eukaryota</taxon>
        <taxon>Viridiplantae</taxon>
        <taxon>Streptophyta</taxon>
        <taxon>Embryophyta</taxon>
        <taxon>Tracheophyta</taxon>
        <taxon>Spermatophyta</taxon>
        <taxon>Magnoliopsida</taxon>
        <taxon>eudicotyledons</taxon>
        <taxon>Gunneridae</taxon>
        <taxon>Pentapetalae</taxon>
        <taxon>rosids</taxon>
        <taxon>fabids</taxon>
        <taxon>Rosales</taxon>
        <taxon>Rosaceae</taxon>
        <taxon>Rosoideae</taxon>
        <taxon>Rosoideae incertae sedis</taxon>
        <taxon>Rosa</taxon>
    </lineage>
</organism>
<reference evidence="1 2" key="1">
    <citation type="journal article" date="2018" name="Nat. Genet.">
        <title>The Rosa genome provides new insights in the design of modern roses.</title>
        <authorList>
            <person name="Bendahmane M."/>
        </authorList>
    </citation>
    <scope>NUCLEOTIDE SEQUENCE [LARGE SCALE GENOMIC DNA]</scope>
    <source>
        <strain evidence="2">cv. Old Blush</strain>
    </source>
</reference>
<dbReference type="PANTHER" id="PTHR32303:SF10">
    <property type="entry name" value="OUTER MEMBRANE PROTEIN ASSEMBLY FACTOR BAMB"/>
    <property type="match status" value="1"/>
</dbReference>
<name>A0A2P6S4S8_ROSCH</name>
<sequence>MLALDIDRLWQYQVGKWYRQLGGYDVWFVQCFLNASTCPPGPNVDADFGEAPMMLSAQVNGSKLDIVEAGPGGLGGGGTWGAATDKKRVYTNIGYSDHKNFTLKPSNNITTAGGWVAINPRNGKVLWTTANPSDGTSPGPVSVANGVLFAGSTSQRGPI</sequence>
<keyword evidence="2" id="KW-1185">Reference proteome</keyword>
<dbReference type="AlphaFoldDB" id="A0A2P6S4S8"/>
<dbReference type="Gramene" id="PRQ53659">
    <property type="protein sequence ID" value="PRQ53659"/>
    <property type="gene ID" value="RchiOBHm_Chr2g0168961"/>
</dbReference>
<dbReference type="PANTHER" id="PTHR32303">
    <property type="entry name" value="QUINOPROTEIN ALCOHOL DEHYDROGENASE (CYTOCHROME C)"/>
    <property type="match status" value="1"/>
</dbReference>
<evidence type="ECO:0000313" key="2">
    <source>
        <dbReference type="Proteomes" id="UP000238479"/>
    </source>
</evidence>
<accession>A0A2P6S4S8</accession>
<protein>
    <submittedName>
        <fullName evidence="1">Putative quinoprotein alcohol dehydrogenase-like superfamily</fullName>
    </submittedName>
</protein>
<dbReference type="Proteomes" id="UP000238479">
    <property type="component" value="Chromosome 2"/>
</dbReference>
<dbReference type="SUPFAM" id="SSF50998">
    <property type="entry name" value="Quinoprotein alcohol dehydrogenase-like"/>
    <property type="match status" value="1"/>
</dbReference>
<evidence type="ECO:0000313" key="1">
    <source>
        <dbReference type="EMBL" id="PRQ53659.1"/>
    </source>
</evidence>
<dbReference type="STRING" id="74649.A0A2P6S4S8"/>